<accession>A0A2V3TYM4</accession>
<dbReference type="SUPFAM" id="SSF103515">
    <property type="entry name" value="Autotransporter"/>
    <property type="match status" value="1"/>
</dbReference>
<dbReference type="Gene3D" id="2.40.128.130">
    <property type="entry name" value="Autotransporter beta-domain"/>
    <property type="match status" value="1"/>
</dbReference>
<evidence type="ECO:0000313" key="3">
    <source>
        <dbReference type="EMBL" id="PXW54668.1"/>
    </source>
</evidence>
<reference evidence="3 4" key="1">
    <citation type="submission" date="2018-05" db="EMBL/GenBank/DDBJ databases">
        <title>Genomic Encyclopedia of Type Strains, Phase IV (KMG-IV): sequencing the most valuable type-strain genomes for metagenomic binning, comparative biology and taxonomic classification.</title>
        <authorList>
            <person name="Goeker M."/>
        </authorList>
    </citation>
    <scope>NUCLEOTIDE SEQUENCE [LARGE SCALE GENOMIC DNA]</scope>
    <source>
        <strain evidence="3 4">DSM 6462</strain>
    </source>
</reference>
<keyword evidence="1" id="KW-0732">Signal</keyword>
<dbReference type="PROSITE" id="PS51208">
    <property type="entry name" value="AUTOTRANSPORTER"/>
    <property type="match status" value="1"/>
</dbReference>
<dbReference type="SMART" id="SM00869">
    <property type="entry name" value="Autotransporter"/>
    <property type="match status" value="1"/>
</dbReference>
<organism evidence="3 4">
    <name type="scientific">Chelatococcus asaccharovorans</name>
    <dbReference type="NCBI Taxonomy" id="28210"/>
    <lineage>
        <taxon>Bacteria</taxon>
        <taxon>Pseudomonadati</taxon>
        <taxon>Pseudomonadota</taxon>
        <taxon>Alphaproteobacteria</taxon>
        <taxon>Hyphomicrobiales</taxon>
        <taxon>Chelatococcaceae</taxon>
        <taxon>Chelatococcus</taxon>
    </lineage>
</organism>
<name>A0A2V3TYM4_9HYPH</name>
<evidence type="ECO:0000259" key="2">
    <source>
        <dbReference type="PROSITE" id="PS51208"/>
    </source>
</evidence>
<dbReference type="InterPro" id="IPR005546">
    <property type="entry name" value="Autotransporte_beta"/>
</dbReference>
<feature type="chain" id="PRO_5016109403" evidence="1">
    <location>
        <begin position="31"/>
        <end position="666"/>
    </location>
</feature>
<dbReference type="InterPro" id="IPR036709">
    <property type="entry name" value="Autotransporte_beta_dom_sf"/>
</dbReference>
<dbReference type="NCBIfam" id="TIGR01414">
    <property type="entry name" value="autotrans_barl"/>
    <property type="match status" value="1"/>
</dbReference>
<sequence>MPLHIRVKPVSFGVVALSTAALVCPGIAAAQSGPWDSTISNTHWYVPVPQLLAYTAPATSFANPIPTGDQTIWTLGTSVNGVFTGTSSATLTIGPLVTTSDSNIEGRVTPSGEIAMVFTPTTGGATTIGLGTMQTRDGVTAMEMQMITGTSLLVSHWAYMLPYDPANFTPPPPLPVPANSSPQWAWTGGTPWRIVSPALFGTAAPGTLVITDYKNGYFWGVGKGPAGSPKTYTLLGSITPEGRVLFNTLTDAQLMSLYGGIAGDASTAVMVLGSYDATAIFTGDLTSVSVVRPYGETAAAMNNRSAIGAAEALYAIASTPAGLFGPMGPTLDALNAISGAALSSALSQTLPVLNGAASQATANSQRVLQQIVVDRLEDIDAKGRAPTHAEPAHRHIWMRPFGTFMHQGSRSGAPGYQSDGGGVVAGVDGTVAPGLSLGAFFAYLNNRIDGSWSAVPGKLDVNSYLIGTYGTYDLGHAMSLDMRLDVGLNRNDTRRTIQFMGTTASSDYDSYSAHAGVGVRRTLAFGDKALLTPSLRLDYLQINADAYAESGAGALDLRVNSQLYQELMMTADLKVDYALTDSVALTMQGGVGYNLLDNDTRITATYAGGGSFATYGPDVSPWLFSAGAGLVGHSDNDMSLGIHYNIQASPTGYLNQTGSVVLKMRI</sequence>
<gene>
    <name evidence="3" type="ORF">C7450_111200</name>
</gene>
<dbReference type="Pfam" id="PF03797">
    <property type="entry name" value="Autotransporter"/>
    <property type="match status" value="1"/>
</dbReference>
<comment type="caution">
    <text evidence="3">The sequence shown here is derived from an EMBL/GenBank/DDBJ whole genome shotgun (WGS) entry which is preliminary data.</text>
</comment>
<dbReference type="OrthoDB" id="9780507at2"/>
<keyword evidence="4" id="KW-1185">Reference proteome</keyword>
<feature type="domain" description="Autotransporter" evidence="2">
    <location>
        <begin position="389"/>
        <end position="666"/>
    </location>
</feature>
<dbReference type="Proteomes" id="UP000248021">
    <property type="component" value="Unassembled WGS sequence"/>
</dbReference>
<dbReference type="GO" id="GO:0019867">
    <property type="term" value="C:outer membrane"/>
    <property type="evidence" value="ECO:0007669"/>
    <property type="project" value="InterPro"/>
</dbReference>
<dbReference type="EMBL" id="QJJK01000011">
    <property type="protein sequence ID" value="PXW54668.1"/>
    <property type="molecule type" value="Genomic_DNA"/>
</dbReference>
<feature type="signal peptide" evidence="1">
    <location>
        <begin position="1"/>
        <end position="30"/>
    </location>
</feature>
<dbReference type="RefSeq" id="WP_110377124.1">
    <property type="nucleotide sequence ID" value="NZ_JAHBRY010000001.1"/>
</dbReference>
<proteinExistence type="predicted"/>
<dbReference type="InterPro" id="IPR006315">
    <property type="entry name" value="OM_autotransptr_brl_dom"/>
</dbReference>
<evidence type="ECO:0000256" key="1">
    <source>
        <dbReference type="SAM" id="SignalP"/>
    </source>
</evidence>
<evidence type="ECO:0000313" key="4">
    <source>
        <dbReference type="Proteomes" id="UP000248021"/>
    </source>
</evidence>
<protein>
    <submittedName>
        <fullName evidence="3">Outer membrane autotransporter protein</fullName>
    </submittedName>
</protein>
<dbReference type="AlphaFoldDB" id="A0A2V3TYM4"/>